<sequence length="40" mass="4368">MIFSRLLVIGGRSHYGNEGIDILSSSIVVLGIKTRIIILI</sequence>
<dbReference type="EMBL" id="CP002582">
    <property type="protein sequence ID" value="ADZ83154.1"/>
    <property type="molecule type" value="Genomic_DNA"/>
</dbReference>
<name>F2JIZ5_CELLD</name>
<dbReference type="AlphaFoldDB" id="F2JIZ5"/>
<accession>F2JIZ5</accession>
<protein>
    <submittedName>
        <fullName evidence="1">Uncharacterized protein</fullName>
    </submittedName>
</protein>
<gene>
    <name evidence="1" type="ordered locus">Clole_1428</name>
</gene>
<reference evidence="1 2" key="1">
    <citation type="journal article" date="2011" name="J. Bacteriol.">
        <title>Complete genome sequence of the cellulose-degrading bacterium Cellulosilyticum lentocellum.</title>
        <authorList>
            <consortium name="US DOE Joint Genome Institute"/>
            <person name="Miller D.A."/>
            <person name="Suen G."/>
            <person name="Bruce D."/>
            <person name="Copeland A."/>
            <person name="Cheng J.F."/>
            <person name="Detter C."/>
            <person name="Goodwin L.A."/>
            <person name="Han C.S."/>
            <person name="Hauser L.J."/>
            <person name="Land M.L."/>
            <person name="Lapidus A."/>
            <person name="Lucas S."/>
            <person name="Meincke L."/>
            <person name="Pitluck S."/>
            <person name="Tapia R."/>
            <person name="Teshima H."/>
            <person name="Woyke T."/>
            <person name="Fox B.G."/>
            <person name="Angert E.R."/>
            <person name="Currie C.R."/>
        </authorList>
    </citation>
    <scope>NUCLEOTIDE SEQUENCE [LARGE SCALE GENOMIC DNA]</scope>
    <source>
        <strain evidence="2">ATCC 49066 / DSM 5427 / NCIMB 11756 / RHM5</strain>
    </source>
</reference>
<evidence type="ECO:0000313" key="1">
    <source>
        <dbReference type="EMBL" id="ADZ83154.1"/>
    </source>
</evidence>
<keyword evidence="2" id="KW-1185">Reference proteome</keyword>
<dbReference type="Proteomes" id="UP000008467">
    <property type="component" value="Chromosome"/>
</dbReference>
<proteinExistence type="predicted"/>
<dbReference type="KEGG" id="cle:Clole_1428"/>
<dbReference type="HOGENOM" id="CLU_3286869_0_0_9"/>
<evidence type="ECO:0000313" key="2">
    <source>
        <dbReference type="Proteomes" id="UP000008467"/>
    </source>
</evidence>
<organism evidence="1 2">
    <name type="scientific">Cellulosilyticum lentocellum (strain ATCC 49066 / DSM 5427 / NCIMB 11756 / RHM5)</name>
    <name type="common">Clostridium lentocellum</name>
    <dbReference type="NCBI Taxonomy" id="642492"/>
    <lineage>
        <taxon>Bacteria</taxon>
        <taxon>Bacillati</taxon>
        <taxon>Bacillota</taxon>
        <taxon>Clostridia</taxon>
        <taxon>Lachnospirales</taxon>
        <taxon>Cellulosilyticaceae</taxon>
        <taxon>Cellulosilyticum</taxon>
    </lineage>
</organism>